<dbReference type="Pfam" id="PF00881">
    <property type="entry name" value="Nitroreductase"/>
    <property type="match status" value="1"/>
</dbReference>
<feature type="domain" description="Nitroreductase" evidence="1">
    <location>
        <begin position="17"/>
        <end position="165"/>
    </location>
</feature>
<dbReference type="PANTHER" id="PTHR23026:SF123">
    <property type="entry name" value="NAD(P)H NITROREDUCTASE RV3131-RELATED"/>
    <property type="match status" value="1"/>
</dbReference>
<evidence type="ECO:0000259" key="1">
    <source>
        <dbReference type="Pfam" id="PF00881"/>
    </source>
</evidence>
<protein>
    <submittedName>
        <fullName evidence="2">Oxidoreductase</fullName>
    </submittedName>
</protein>
<dbReference type="RefSeq" id="WP_146858999.1">
    <property type="nucleotide sequence ID" value="NZ_BARK01000001.1"/>
</dbReference>
<organism evidence="2 3">
    <name type="scientific">Gluconobacter kanchanaburiensis NBRC 103587</name>
    <dbReference type="NCBI Taxonomy" id="1307948"/>
    <lineage>
        <taxon>Bacteria</taxon>
        <taxon>Pseudomonadati</taxon>
        <taxon>Pseudomonadota</taxon>
        <taxon>Alphaproteobacteria</taxon>
        <taxon>Acetobacterales</taxon>
        <taxon>Acetobacteraceae</taxon>
        <taxon>Gluconobacter</taxon>
    </lineage>
</organism>
<keyword evidence="3" id="KW-1185">Reference proteome</keyword>
<dbReference type="EMBL" id="BJVA01000002">
    <property type="protein sequence ID" value="GEK95374.1"/>
    <property type="molecule type" value="Genomic_DNA"/>
</dbReference>
<evidence type="ECO:0000313" key="3">
    <source>
        <dbReference type="Proteomes" id="UP000321079"/>
    </source>
</evidence>
<sequence length="203" mass="22836">MTEAPNREASSSVMKMIVNRWSPRAFTDETISDAALREVIEAGRWAPSQYNSQPWRFMYARRGTENWDQFLSWLKPVNQRWAKSSAALVYIASRTTMIPRTTPDRVFSRTHSYDAGAAAMLVLLQAHHMGWAAHTMSGVSDVDLTHAGLRLPVDYAFETVIAIGKQAPAETLPEDLRVREVPSQRVPVDQIVFDGTFAEPLES</sequence>
<dbReference type="PANTHER" id="PTHR23026">
    <property type="entry name" value="NADPH NITROREDUCTASE"/>
    <property type="match status" value="1"/>
</dbReference>
<dbReference type="InterPro" id="IPR050627">
    <property type="entry name" value="Nitroreductase/BluB"/>
</dbReference>
<proteinExistence type="predicted"/>
<dbReference type="Gene3D" id="3.40.109.10">
    <property type="entry name" value="NADH Oxidase"/>
    <property type="match status" value="1"/>
</dbReference>
<comment type="caution">
    <text evidence="2">The sequence shown here is derived from an EMBL/GenBank/DDBJ whole genome shotgun (WGS) entry which is preliminary data.</text>
</comment>
<dbReference type="InterPro" id="IPR029479">
    <property type="entry name" value="Nitroreductase"/>
</dbReference>
<accession>A0A511B4S5</accession>
<dbReference type="CDD" id="cd02138">
    <property type="entry name" value="TdsD-like"/>
    <property type="match status" value="1"/>
</dbReference>
<dbReference type="Proteomes" id="UP000321079">
    <property type="component" value="Unassembled WGS sequence"/>
</dbReference>
<dbReference type="OrthoDB" id="9802510at2"/>
<reference evidence="2 3" key="1">
    <citation type="submission" date="2019-07" db="EMBL/GenBank/DDBJ databases">
        <title>Whole genome shotgun sequence of Gluconobacter kanchanaburiensis NBRC 103587.</title>
        <authorList>
            <person name="Hosoyama A."/>
            <person name="Uohara A."/>
            <person name="Ohji S."/>
            <person name="Ichikawa N."/>
        </authorList>
    </citation>
    <scope>NUCLEOTIDE SEQUENCE [LARGE SCALE GENOMIC DNA]</scope>
    <source>
        <strain evidence="2 3">NBRC 103587</strain>
    </source>
</reference>
<dbReference type="InterPro" id="IPR000415">
    <property type="entry name" value="Nitroreductase-like"/>
</dbReference>
<dbReference type="GO" id="GO:0016491">
    <property type="term" value="F:oxidoreductase activity"/>
    <property type="evidence" value="ECO:0007669"/>
    <property type="project" value="InterPro"/>
</dbReference>
<name>A0A511B4S5_9PROT</name>
<gene>
    <name evidence="2" type="ORF">GKA01_05710</name>
</gene>
<evidence type="ECO:0000313" key="2">
    <source>
        <dbReference type="EMBL" id="GEK95374.1"/>
    </source>
</evidence>
<dbReference type="SUPFAM" id="SSF55469">
    <property type="entry name" value="FMN-dependent nitroreductase-like"/>
    <property type="match status" value="1"/>
</dbReference>
<dbReference type="AlphaFoldDB" id="A0A511B4S5"/>